<protein>
    <submittedName>
        <fullName evidence="4">Pecanex-like protein</fullName>
    </submittedName>
</protein>
<keyword evidence="3" id="KW-1185">Reference proteome</keyword>
<evidence type="ECO:0000313" key="2">
    <source>
        <dbReference type="EMBL" id="VDK22723.1"/>
    </source>
</evidence>
<evidence type="ECO:0000313" key="3">
    <source>
        <dbReference type="Proteomes" id="UP000267096"/>
    </source>
</evidence>
<accession>A0A0M3J974</accession>
<evidence type="ECO:0000313" key="4">
    <source>
        <dbReference type="WBParaSite" id="ASIM_0000413501-mRNA-1"/>
    </source>
</evidence>
<gene>
    <name evidence="2" type="ORF">ASIM_LOCUS3956</name>
</gene>
<sequence>MMNDPVTRILLQSEDGIILEIPPEEDETQTTTVTSATAYLLPRPKSYMQGAHSMDYLSVTDHPMHSDKNGHRSQSVPRRMSKDGRQIRKSWLSRAHQSLSRLSADRRLTTSSRGIIINVLCSH</sequence>
<evidence type="ECO:0000256" key="1">
    <source>
        <dbReference type="SAM" id="MobiDB-lite"/>
    </source>
</evidence>
<dbReference type="WBParaSite" id="ASIM_0000413501-mRNA-1">
    <property type="protein sequence ID" value="ASIM_0000413501-mRNA-1"/>
    <property type="gene ID" value="ASIM_0000413501"/>
</dbReference>
<proteinExistence type="predicted"/>
<dbReference type="Proteomes" id="UP000267096">
    <property type="component" value="Unassembled WGS sequence"/>
</dbReference>
<dbReference type="EMBL" id="UYRR01006542">
    <property type="protein sequence ID" value="VDK22723.1"/>
    <property type="molecule type" value="Genomic_DNA"/>
</dbReference>
<dbReference type="AlphaFoldDB" id="A0A0M3J974"/>
<reference evidence="2 3" key="2">
    <citation type="submission" date="2018-11" db="EMBL/GenBank/DDBJ databases">
        <authorList>
            <consortium name="Pathogen Informatics"/>
        </authorList>
    </citation>
    <scope>NUCLEOTIDE SEQUENCE [LARGE SCALE GENOMIC DNA]</scope>
</reference>
<name>A0A0M3J974_ANISI</name>
<organism evidence="4">
    <name type="scientific">Anisakis simplex</name>
    <name type="common">Herring worm</name>
    <dbReference type="NCBI Taxonomy" id="6269"/>
    <lineage>
        <taxon>Eukaryota</taxon>
        <taxon>Metazoa</taxon>
        <taxon>Ecdysozoa</taxon>
        <taxon>Nematoda</taxon>
        <taxon>Chromadorea</taxon>
        <taxon>Rhabditida</taxon>
        <taxon>Spirurina</taxon>
        <taxon>Ascaridomorpha</taxon>
        <taxon>Ascaridoidea</taxon>
        <taxon>Anisakidae</taxon>
        <taxon>Anisakis</taxon>
        <taxon>Anisakis simplex complex</taxon>
    </lineage>
</organism>
<reference evidence="4" key="1">
    <citation type="submission" date="2017-02" db="UniProtKB">
        <authorList>
            <consortium name="WormBaseParasite"/>
        </authorList>
    </citation>
    <scope>IDENTIFICATION</scope>
</reference>
<feature type="region of interest" description="Disordered" evidence="1">
    <location>
        <begin position="59"/>
        <end position="88"/>
    </location>
</feature>